<organism evidence="2 3">
    <name type="scientific">Nitrososphaera viennensis EN76</name>
    <dbReference type="NCBI Taxonomy" id="926571"/>
    <lineage>
        <taxon>Archaea</taxon>
        <taxon>Nitrososphaerota</taxon>
        <taxon>Nitrososphaeria</taxon>
        <taxon>Nitrososphaerales</taxon>
        <taxon>Nitrososphaeraceae</taxon>
        <taxon>Nitrososphaera</taxon>
    </lineage>
</organism>
<dbReference type="GeneID" id="74946645"/>
<dbReference type="EMBL" id="CP007536">
    <property type="protein sequence ID" value="AIC15621.1"/>
    <property type="molecule type" value="Genomic_DNA"/>
</dbReference>
<dbReference type="InterPro" id="IPR012666">
    <property type="entry name" value="CbtA_put"/>
</dbReference>
<keyword evidence="1" id="KW-1133">Transmembrane helix</keyword>
<evidence type="ECO:0000256" key="1">
    <source>
        <dbReference type="SAM" id="Phobius"/>
    </source>
</evidence>
<dbReference type="Pfam" id="PF09490">
    <property type="entry name" value="CbtA"/>
    <property type="match status" value="1"/>
</dbReference>
<gene>
    <name evidence="2" type="ORF">NVIE_013820</name>
</gene>
<evidence type="ECO:0000313" key="2">
    <source>
        <dbReference type="EMBL" id="AIC15621.1"/>
    </source>
</evidence>
<sequence length="233" mass="24179">MQAQKAFSLAIIAGIIGGALMAAINFTIVQARQSEIADFYADEFVAPGIIDEGEFDQKLQELQLQNVALPVATGVAGGALVAAVYLRAGAGAFKVALAVAGAAWLALYVMPAIKYPANPDTVFNPEGDGGYSMLYTGYAAASGLAALGSAIAFSRTGRKNWYFGAAGLYVGIIAALYVAFPAFSGLEFVPQQLLAGWRSSMAAGTTALWFALGIIAGALLEREEKKKIAGRGI</sequence>
<dbReference type="STRING" id="926571.NVIE_013820"/>
<feature type="transmembrane region" description="Helical" evidence="1">
    <location>
        <begin position="7"/>
        <end position="29"/>
    </location>
</feature>
<proteinExistence type="predicted"/>
<keyword evidence="1" id="KW-0812">Transmembrane</keyword>
<dbReference type="RefSeq" id="WP_075054592.1">
    <property type="nucleotide sequence ID" value="NZ_CP007536.1"/>
</dbReference>
<dbReference type="AlphaFoldDB" id="A0A060HPZ1"/>
<evidence type="ECO:0000313" key="3">
    <source>
        <dbReference type="Proteomes" id="UP000027093"/>
    </source>
</evidence>
<reference evidence="2 3" key="1">
    <citation type="journal article" date="2014" name="Int. J. Syst. Evol. Microbiol.">
        <title>Nitrososphaera viennensis gen. nov., sp. nov., an aerobic and mesophilic, ammonia-oxidizing archaeon from soil and a member of the archaeal phylum Thaumarchaeota.</title>
        <authorList>
            <person name="Stieglmeier M."/>
            <person name="Klingl A."/>
            <person name="Alves R.J."/>
            <person name="Rittmann S.K."/>
            <person name="Melcher M."/>
            <person name="Leisch N."/>
            <person name="Schleper C."/>
        </authorList>
    </citation>
    <scope>NUCLEOTIDE SEQUENCE [LARGE SCALE GENOMIC DNA]</scope>
    <source>
        <strain evidence="2">EN76</strain>
    </source>
</reference>
<feature type="transmembrane region" description="Helical" evidence="1">
    <location>
        <begin position="133"/>
        <end position="154"/>
    </location>
</feature>
<feature type="transmembrane region" description="Helical" evidence="1">
    <location>
        <begin position="161"/>
        <end position="180"/>
    </location>
</feature>
<accession>A0A060HPZ1</accession>
<keyword evidence="3" id="KW-1185">Reference proteome</keyword>
<feature type="transmembrane region" description="Helical" evidence="1">
    <location>
        <begin position="67"/>
        <end position="86"/>
    </location>
</feature>
<feature type="transmembrane region" description="Helical" evidence="1">
    <location>
        <begin position="200"/>
        <end position="220"/>
    </location>
</feature>
<dbReference type="Proteomes" id="UP000027093">
    <property type="component" value="Chromosome"/>
</dbReference>
<name>A0A060HPZ1_9ARCH</name>
<dbReference type="HOGENOM" id="CLU_090632_0_0_2"/>
<dbReference type="OrthoDB" id="382153at2157"/>
<protein>
    <submittedName>
        <fullName evidence="2">Uncharacterized protein</fullName>
    </submittedName>
</protein>
<dbReference type="KEGG" id="nvn:NVIE_013820"/>
<feature type="transmembrane region" description="Helical" evidence="1">
    <location>
        <begin position="93"/>
        <end position="113"/>
    </location>
</feature>
<keyword evidence="1" id="KW-0472">Membrane</keyword>